<reference evidence="1" key="1">
    <citation type="journal article" date="2021" name="Sci. Adv.">
        <title>The American lobster genome reveals insights on longevity, neural, and immune adaptations.</title>
        <authorList>
            <person name="Polinski J.M."/>
            <person name="Zimin A.V."/>
            <person name="Clark K.F."/>
            <person name="Kohn A.B."/>
            <person name="Sadowski N."/>
            <person name="Timp W."/>
            <person name="Ptitsyn A."/>
            <person name="Khanna P."/>
            <person name="Romanova D.Y."/>
            <person name="Williams P."/>
            <person name="Greenwood S.J."/>
            <person name="Moroz L.L."/>
            <person name="Walt D.R."/>
            <person name="Bodnar A.G."/>
        </authorList>
    </citation>
    <scope>NUCLEOTIDE SEQUENCE</scope>
    <source>
        <strain evidence="1">GMGI-L3</strain>
    </source>
</reference>
<dbReference type="Proteomes" id="UP000747542">
    <property type="component" value="Unassembled WGS sequence"/>
</dbReference>
<evidence type="ECO:0000313" key="2">
    <source>
        <dbReference type="Proteomes" id="UP000747542"/>
    </source>
</evidence>
<proteinExistence type="predicted"/>
<name>A0A8J5MX35_HOMAM</name>
<dbReference type="AlphaFoldDB" id="A0A8J5MX35"/>
<keyword evidence="2" id="KW-1185">Reference proteome</keyword>
<evidence type="ECO:0000313" key="1">
    <source>
        <dbReference type="EMBL" id="KAG7167093.1"/>
    </source>
</evidence>
<protein>
    <submittedName>
        <fullName evidence="1">Multifunctional procollagen lysine hydroxylase and glycosyltransferase LH3-like</fullName>
    </submittedName>
</protein>
<dbReference type="PANTHER" id="PTHR10730:SF45">
    <property type="entry name" value="PROCOLLAGEN-LYSINE,2-OXOGLUTARATE 5-DIOXYGENASE"/>
    <property type="match status" value="1"/>
</dbReference>
<dbReference type="InterPro" id="IPR050757">
    <property type="entry name" value="Collagen_mod_GT25"/>
</dbReference>
<accession>A0A8J5MX35</accession>
<sequence length="459" mass="52326">MKMPGLVVVAVGVRGPHPFLNTTLQSLLQHGLHPHHTHFYLYNQVEQYRGEVEAFVQHLREGDSHVTLLEAGEETQDEGAMRNKILQECIRLGCHWFINIDSYAFLNNEIPALLLHLGHPVLAPVLRVQRGIESSFWRDIDGINSSPTYSWDHAALMNNQPSARGYWHASCIRGVYVIHRDILERLNMPYTHAHSVPKTHAHPDTDLAFCSALREAGVPMVATTAVPNIGILTNNTHHQVNTQNLLTLESNPVLWNYIYLTPTWREIITGAFSKVMRPCDEVYQYPTFTPVFAEDLLSMAYRIDQWSKGTSLDSRKDTGLEEVPTVSQWISQLRLDRLLENLFTEVLKHQQLISFPFSLPDKVIYSLVARFRLGEIAGLPQHHDSSSITFHFYLTPSHHYQGGELEFPMQKCRLKPEVGDVLVFPGRLTHPKILHNVTDGSLHKMIVHIDTEIPNYQGK</sequence>
<dbReference type="EMBL" id="JAHLQT010021845">
    <property type="protein sequence ID" value="KAG7167093.1"/>
    <property type="molecule type" value="Genomic_DNA"/>
</dbReference>
<dbReference type="PANTHER" id="PTHR10730">
    <property type="entry name" value="PROCOLLAGEN-LYSINE,2-OXOGLUTARATE 5-DIOXYGENASE/GLYCOSYLTRANSFERASE 25 FAMILY MEMBER"/>
    <property type="match status" value="1"/>
</dbReference>
<gene>
    <name evidence="1" type="primary">Plod3-L</name>
    <name evidence="1" type="ORF">Hamer_G005426</name>
</gene>
<dbReference type="Gene3D" id="2.60.120.620">
    <property type="entry name" value="q2cbj1_9rhob like domain"/>
    <property type="match status" value="1"/>
</dbReference>
<organism evidence="1 2">
    <name type="scientific">Homarus americanus</name>
    <name type="common">American lobster</name>
    <dbReference type="NCBI Taxonomy" id="6706"/>
    <lineage>
        <taxon>Eukaryota</taxon>
        <taxon>Metazoa</taxon>
        <taxon>Ecdysozoa</taxon>
        <taxon>Arthropoda</taxon>
        <taxon>Crustacea</taxon>
        <taxon>Multicrustacea</taxon>
        <taxon>Malacostraca</taxon>
        <taxon>Eumalacostraca</taxon>
        <taxon>Eucarida</taxon>
        <taxon>Decapoda</taxon>
        <taxon>Pleocyemata</taxon>
        <taxon>Astacidea</taxon>
        <taxon>Nephropoidea</taxon>
        <taxon>Nephropidae</taxon>
        <taxon>Homarus</taxon>
    </lineage>
</organism>
<comment type="caution">
    <text evidence="1">The sequence shown here is derived from an EMBL/GenBank/DDBJ whole genome shotgun (WGS) entry which is preliminary data.</text>
</comment>